<dbReference type="InterPro" id="IPR016162">
    <property type="entry name" value="Ald_DH_N"/>
</dbReference>
<dbReference type="PANTHER" id="PTHR42991">
    <property type="entry name" value="ALDEHYDE DEHYDROGENASE"/>
    <property type="match status" value="1"/>
</dbReference>
<protein>
    <submittedName>
        <fullName evidence="4">Aldehyde dehydrogenase family protein</fullName>
    </submittedName>
</protein>
<dbReference type="InterPro" id="IPR015590">
    <property type="entry name" value="Aldehyde_DH_dom"/>
</dbReference>
<dbReference type="InterPro" id="IPR016161">
    <property type="entry name" value="Ald_DH/histidinol_DH"/>
</dbReference>
<comment type="similarity">
    <text evidence="1">Belongs to the aldehyde dehydrogenase family.</text>
</comment>
<sequence length="487" mass="51494">MAPQSSPAVRDDAAAQATAQLLIDGAWIDGAGPRVALRDKYRLHDCGSITTADAAQVRQAVDAAHAAFRGGPLVAYERGAVLDRAAVLLEARLDDFVRTMQMEAGFTQSDATGEVRRAMQTLRLSGEEARRLAGDVIPLAGAPGQAGRMGFTIRVPLGVVAAITPFNSPLNTVTHKVAPAFAAGNAVILKPSTNTPLTACKLAQLLLDAGMPRGFLSVLHGSAEVVKNLQDDERVRFFAFTGSTEVGRKIQQAAGLRRTQMELGSIACTIVCDDARLDTALPKIINAGYRKAGQVCTSVQLLLVHESLQAEVETRLAALVKALPFGDPQDPQTVVGPVISEDNAIRIDAWIQRAVADGARLLAGGPRRGAVVPPTLLTDIGDRMDVGCREIFGPVVCIVPFSTLAQAIERVNSTPYGLATGLFTNRLGDALAAALQLEVGGVHINETSSSRVDLMPYGGSKDSGFGREGPHYAVHEMTEERIVTITA</sequence>
<dbReference type="SUPFAM" id="SSF53720">
    <property type="entry name" value="ALDH-like"/>
    <property type="match status" value="1"/>
</dbReference>
<dbReference type="EMBL" id="JBHSMF010000002">
    <property type="protein sequence ID" value="MFC5496436.1"/>
    <property type="molecule type" value="Genomic_DNA"/>
</dbReference>
<dbReference type="Proteomes" id="UP001596037">
    <property type="component" value="Unassembled WGS sequence"/>
</dbReference>
<evidence type="ECO:0000256" key="2">
    <source>
        <dbReference type="ARBA" id="ARBA00023002"/>
    </source>
</evidence>
<gene>
    <name evidence="4" type="ORF">ACFPOE_02735</name>
</gene>
<proteinExistence type="inferred from homology"/>
<dbReference type="InterPro" id="IPR051020">
    <property type="entry name" value="ALDH-related_metabolic_enz"/>
</dbReference>
<name>A0ABW0N8X1_9BURK</name>
<evidence type="ECO:0000259" key="3">
    <source>
        <dbReference type="Pfam" id="PF00171"/>
    </source>
</evidence>
<evidence type="ECO:0000313" key="4">
    <source>
        <dbReference type="EMBL" id="MFC5496436.1"/>
    </source>
</evidence>
<keyword evidence="2" id="KW-0560">Oxidoreductase</keyword>
<evidence type="ECO:0000256" key="1">
    <source>
        <dbReference type="ARBA" id="ARBA00009986"/>
    </source>
</evidence>
<organism evidence="4 5">
    <name type="scientific">Caenimonas terrae</name>
    <dbReference type="NCBI Taxonomy" id="696074"/>
    <lineage>
        <taxon>Bacteria</taxon>
        <taxon>Pseudomonadati</taxon>
        <taxon>Pseudomonadota</taxon>
        <taxon>Betaproteobacteria</taxon>
        <taxon>Burkholderiales</taxon>
        <taxon>Comamonadaceae</taxon>
        <taxon>Caenimonas</taxon>
    </lineage>
</organism>
<dbReference type="Pfam" id="PF00171">
    <property type="entry name" value="Aldedh"/>
    <property type="match status" value="1"/>
</dbReference>
<accession>A0ABW0N8X1</accession>
<dbReference type="PANTHER" id="PTHR42991:SF1">
    <property type="entry name" value="ALDEHYDE DEHYDROGENASE"/>
    <property type="match status" value="1"/>
</dbReference>
<dbReference type="RefSeq" id="WP_376848456.1">
    <property type="nucleotide sequence ID" value="NZ_JBHSMF010000002.1"/>
</dbReference>
<keyword evidence="5" id="KW-1185">Reference proteome</keyword>
<dbReference type="Gene3D" id="3.40.605.10">
    <property type="entry name" value="Aldehyde Dehydrogenase, Chain A, domain 1"/>
    <property type="match status" value="1"/>
</dbReference>
<dbReference type="InterPro" id="IPR016163">
    <property type="entry name" value="Ald_DH_C"/>
</dbReference>
<feature type="domain" description="Aldehyde dehydrogenase" evidence="3">
    <location>
        <begin position="27"/>
        <end position="482"/>
    </location>
</feature>
<dbReference type="Gene3D" id="3.40.309.10">
    <property type="entry name" value="Aldehyde Dehydrogenase, Chain A, domain 2"/>
    <property type="match status" value="1"/>
</dbReference>
<evidence type="ECO:0000313" key="5">
    <source>
        <dbReference type="Proteomes" id="UP001596037"/>
    </source>
</evidence>
<reference evidence="5" key="1">
    <citation type="journal article" date="2019" name="Int. J. Syst. Evol. Microbiol.">
        <title>The Global Catalogue of Microorganisms (GCM) 10K type strain sequencing project: providing services to taxonomists for standard genome sequencing and annotation.</title>
        <authorList>
            <consortium name="The Broad Institute Genomics Platform"/>
            <consortium name="The Broad Institute Genome Sequencing Center for Infectious Disease"/>
            <person name="Wu L."/>
            <person name="Ma J."/>
        </authorList>
    </citation>
    <scope>NUCLEOTIDE SEQUENCE [LARGE SCALE GENOMIC DNA]</scope>
    <source>
        <strain evidence="5">CCUG 57401</strain>
    </source>
</reference>
<comment type="caution">
    <text evidence="4">The sequence shown here is derived from an EMBL/GenBank/DDBJ whole genome shotgun (WGS) entry which is preliminary data.</text>
</comment>